<evidence type="ECO:0000256" key="3">
    <source>
        <dbReference type="ARBA" id="ARBA00022833"/>
    </source>
</evidence>
<dbReference type="InterPro" id="IPR002893">
    <property type="entry name" value="Znf_MYND"/>
</dbReference>
<evidence type="ECO:0000256" key="1">
    <source>
        <dbReference type="ARBA" id="ARBA00022723"/>
    </source>
</evidence>
<accession>A0AAE0FCT9</accession>
<dbReference type="EMBL" id="LGRX02020470">
    <property type="protein sequence ID" value="KAK3257467.1"/>
    <property type="molecule type" value="Genomic_DNA"/>
</dbReference>
<evidence type="ECO:0000259" key="5">
    <source>
        <dbReference type="PROSITE" id="PS50865"/>
    </source>
</evidence>
<keyword evidence="1" id="KW-0479">Metal-binding</keyword>
<evidence type="ECO:0000313" key="7">
    <source>
        <dbReference type="Proteomes" id="UP001190700"/>
    </source>
</evidence>
<dbReference type="PROSITE" id="PS01360">
    <property type="entry name" value="ZF_MYND_1"/>
    <property type="match status" value="1"/>
</dbReference>
<dbReference type="SUPFAM" id="SSF144232">
    <property type="entry name" value="HIT/MYND zinc finger-like"/>
    <property type="match status" value="1"/>
</dbReference>
<name>A0AAE0FCT9_9CHLO</name>
<sequence>MTARDATRIRLGRKKCKFGQGEVNAAADFAQNNLFLSATVSVPVSCITNTGVLRSRLTLTQRDRVRAIVVALEGVWVDYEKAVDGFEQSIEPEEEIILWECFAAVVTVETNRRRKGWEVAWSQEPAAFFVTDEIREETLQRERKSIYRELIRCYDRLETLYEEDQAYLHQTPADEVCTKRIDTISVHYFLNKYFSERNEELSEAHKNKLAAVSLSPKCDWCHTPSWRLKKCAKCLKCSYCNKDCQKEAWKTHKVACKSNDVHTILS</sequence>
<dbReference type="Proteomes" id="UP001190700">
    <property type="component" value="Unassembled WGS sequence"/>
</dbReference>
<evidence type="ECO:0000256" key="4">
    <source>
        <dbReference type="PROSITE-ProRule" id="PRU00134"/>
    </source>
</evidence>
<protein>
    <recommendedName>
        <fullName evidence="5">MYND-type domain-containing protein</fullName>
    </recommendedName>
</protein>
<reference evidence="6 7" key="1">
    <citation type="journal article" date="2015" name="Genome Biol. Evol.">
        <title>Comparative Genomics of a Bacterivorous Green Alga Reveals Evolutionary Causalities and Consequences of Phago-Mixotrophic Mode of Nutrition.</title>
        <authorList>
            <person name="Burns J.A."/>
            <person name="Paasch A."/>
            <person name="Narechania A."/>
            <person name="Kim E."/>
        </authorList>
    </citation>
    <scope>NUCLEOTIDE SEQUENCE [LARGE SCALE GENOMIC DNA]</scope>
    <source>
        <strain evidence="6 7">PLY_AMNH</strain>
    </source>
</reference>
<dbReference type="AlphaFoldDB" id="A0AAE0FCT9"/>
<dbReference type="GO" id="GO:0008270">
    <property type="term" value="F:zinc ion binding"/>
    <property type="evidence" value="ECO:0007669"/>
    <property type="project" value="UniProtKB-KW"/>
</dbReference>
<keyword evidence="2 4" id="KW-0863">Zinc-finger</keyword>
<dbReference type="PROSITE" id="PS50865">
    <property type="entry name" value="ZF_MYND_2"/>
    <property type="match status" value="1"/>
</dbReference>
<evidence type="ECO:0000313" key="6">
    <source>
        <dbReference type="EMBL" id="KAK3257467.1"/>
    </source>
</evidence>
<proteinExistence type="predicted"/>
<organism evidence="6 7">
    <name type="scientific">Cymbomonas tetramitiformis</name>
    <dbReference type="NCBI Taxonomy" id="36881"/>
    <lineage>
        <taxon>Eukaryota</taxon>
        <taxon>Viridiplantae</taxon>
        <taxon>Chlorophyta</taxon>
        <taxon>Pyramimonadophyceae</taxon>
        <taxon>Pyramimonadales</taxon>
        <taxon>Pyramimonadaceae</taxon>
        <taxon>Cymbomonas</taxon>
    </lineage>
</organism>
<keyword evidence="7" id="KW-1185">Reference proteome</keyword>
<gene>
    <name evidence="6" type="ORF">CYMTET_33450</name>
</gene>
<dbReference type="Gene3D" id="6.10.140.2220">
    <property type="match status" value="1"/>
</dbReference>
<keyword evidence="3" id="KW-0862">Zinc</keyword>
<dbReference type="Pfam" id="PF01753">
    <property type="entry name" value="zf-MYND"/>
    <property type="match status" value="1"/>
</dbReference>
<evidence type="ECO:0000256" key="2">
    <source>
        <dbReference type="ARBA" id="ARBA00022771"/>
    </source>
</evidence>
<feature type="domain" description="MYND-type" evidence="5">
    <location>
        <begin position="218"/>
        <end position="256"/>
    </location>
</feature>
<comment type="caution">
    <text evidence="6">The sequence shown here is derived from an EMBL/GenBank/DDBJ whole genome shotgun (WGS) entry which is preliminary data.</text>
</comment>